<evidence type="ECO:0000313" key="2">
    <source>
        <dbReference type="Proteomes" id="UP001244341"/>
    </source>
</evidence>
<protein>
    <submittedName>
        <fullName evidence="1">Uncharacterized protein</fullName>
    </submittedName>
</protein>
<evidence type="ECO:0000313" key="1">
    <source>
        <dbReference type="EMBL" id="WIA09807.1"/>
    </source>
</evidence>
<sequence length="113" mass="12116">MPNQPCSGVEVWQRGRCGGEAAWDASLKRYTDAGGKVADYFGYVVSVNSMEKRSQHQVYGKSSLPPSDATIKNSMGVVASANNEWLILTLLRGAAECLLESESGPKSSTLITC</sequence>
<keyword evidence="2" id="KW-1185">Reference proteome</keyword>
<dbReference type="EMBL" id="CP126208">
    <property type="protein sequence ID" value="WIA09807.1"/>
    <property type="molecule type" value="Genomic_DNA"/>
</dbReference>
<proteinExistence type="predicted"/>
<organism evidence="1 2">
    <name type="scientific">Tetradesmus obliquus</name>
    <name type="common">Green alga</name>
    <name type="synonym">Acutodesmus obliquus</name>
    <dbReference type="NCBI Taxonomy" id="3088"/>
    <lineage>
        <taxon>Eukaryota</taxon>
        <taxon>Viridiplantae</taxon>
        <taxon>Chlorophyta</taxon>
        <taxon>core chlorophytes</taxon>
        <taxon>Chlorophyceae</taxon>
        <taxon>CS clade</taxon>
        <taxon>Sphaeropleales</taxon>
        <taxon>Scenedesmaceae</taxon>
        <taxon>Tetradesmus</taxon>
    </lineage>
</organism>
<name>A0ABY8TLE3_TETOB</name>
<accession>A0ABY8TLE3</accession>
<dbReference type="Proteomes" id="UP001244341">
    <property type="component" value="Chromosome 1b"/>
</dbReference>
<gene>
    <name evidence="1" type="ORF">OEZ85_009182</name>
</gene>
<reference evidence="1 2" key="1">
    <citation type="submission" date="2023-05" db="EMBL/GenBank/DDBJ databases">
        <title>A 100% complete, gapless, phased diploid assembly of the Scenedesmus obliquus UTEX 3031 genome.</title>
        <authorList>
            <person name="Biondi T.C."/>
            <person name="Hanschen E.R."/>
            <person name="Kwon T."/>
            <person name="Eng W."/>
            <person name="Kruse C.P.S."/>
            <person name="Koehler S.I."/>
            <person name="Kunde Y."/>
            <person name="Gleasner C.D."/>
            <person name="You Mak K.T."/>
            <person name="Polle J."/>
            <person name="Hovde B.T."/>
            <person name="Starkenburg S.R."/>
        </authorList>
    </citation>
    <scope>NUCLEOTIDE SEQUENCE [LARGE SCALE GENOMIC DNA]</scope>
    <source>
        <strain evidence="1 2">DOE0152z</strain>
    </source>
</reference>